<feature type="signal peptide" evidence="1">
    <location>
        <begin position="1"/>
        <end position="17"/>
    </location>
</feature>
<dbReference type="EMBL" id="CAJNIZ010022958">
    <property type="protein sequence ID" value="CAE7465364.1"/>
    <property type="molecule type" value="Genomic_DNA"/>
</dbReference>
<organism evidence="2 3">
    <name type="scientific">Symbiodinium pilosum</name>
    <name type="common">Dinoflagellate</name>
    <dbReference type="NCBI Taxonomy" id="2952"/>
    <lineage>
        <taxon>Eukaryota</taxon>
        <taxon>Sar</taxon>
        <taxon>Alveolata</taxon>
        <taxon>Dinophyceae</taxon>
        <taxon>Suessiales</taxon>
        <taxon>Symbiodiniaceae</taxon>
        <taxon>Symbiodinium</taxon>
    </lineage>
</organism>
<keyword evidence="3" id="KW-1185">Reference proteome</keyword>
<evidence type="ECO:0000313" key="3">
    <source>
        <dbReference type="Proteomes" id="UP000649617"/>
    </source>
</evidence>
<gene>
    <name evidence="2" type="primary">ADK2</name>
    <name evidence="2" type="ORF">SPIL2461_LOCUS11675</name>
</gene>
<name>A0A812S2W1_SYMPI</name>
<comment type="caution">
    <text evidence="2">The sequence shown here is derived from an EMBL/GenBank/DDBJ whole genome shotgun (WGS) entry which is preliminary data.</text>
</comment>
<sequence length="298" mass="33688">MSALFLVFALSLNAAFASQCFQSFSCEDVSLRRPPNHVPGIWHCFLLFSGGILGRFENVRVKKSAKKTVTCDAATPEYLRHDFLKPQHLPVERVDLESNFIATSNINETRFHKGFHRRHQADIQQDAARLEHEAARDWARQERAAAQASAAHQLREKCTFNILTGEGVGRECEFRHVGKKILNPYGSMQATFAEHDKEERHRVKNSKHRFFEHPAPEKQVRTANLFQEGLQSTVRESAVLGYGRSGVSRTRARSCGVADNFVHLQALPPEPDYEVPHNGNAQLPYLSRCLGVTFVLAQ</sequence>
<evidence type="ECO:0000313" key="2">
    <source>
        <dbReference type="EMBL" id="CAE7465364.1"/>
    </source>
</evidence>
<keyword evidence="1" id="KW-0732">Signal</keyword>
<dbReference type="AlphaFoldDB" id="A0A812S2W1"/>
<dbReference type="Proteomes" id="UP000649617">
    <property type="component" value="Unassembled WGS sequence"/>
</dbReference>
<proteinExistence type="predicted"/>
<dbReference type="OrthoDB" id="416658at2759"/>
<feature type="chain" id="PRO_5032475931" evidence="1">
    <location>
        <begin position="18"/>
        <end position="298"/>
    </location>
</feature>
<reference evidence="2" key="1">
    <citation type="submission" date="2021-02" db="EMBL/GenBank/DDBJ databases">
        <authorList>
            <person name="Dougan E. K."/>
            <person name="Rhodes N."/>
            <person name="Thang M."/>
            <person name="Chan C."/>
        </authorList>
    </citation>
    <scope>NUCLEOTIDE SEQUENCE</scope>
</reference>
<evidence type="ECO:0000256" key="1">
    <source>
        <dbReference type="SAM" id="SignalP"/>
    </source>
</evidence>
<protein>
    <submittedName>
        <fullName evidence="2">ADK2 protein</fullName>
    </submittedName>
</protein>
<accession>A0A812S2W1</accession>